<name>A0ABR1GGH8_AURAN</name>
<protein>
    <submittedName>
        <fullName evidence="2">cGMP-dependent protein kinase</fullName>
    </submittedName>
</protein>
<sequence length="556" mass="61334">MPRRTAAEQRKVDRKVAKTAEEAAECKRLKDAHDDFKNSDAAPGPHRDKKLKKLYDDWYDYYVATGNGKRQIKREAQNSLSNNLHKKLEAARADDTLRETTKKQKVDELAAQAAAAKAKTHAAEESARNDAKRQKVIDLREDARAVAADASLKPSTRKRKLSALAKQVAAAEEDTHAAQQRRQRLAAYATHQELADELAVLLDDEDADEDDVADLTARVQAAEEDTPAARSRRQRLAAYAAHKALADELAVLLDDEDADEDDVADLTARVQAAWLKTGAGYSAARRLADLEAEIRASAATGKVPPGKILERARAIARAVVDYSLQEIRAGRRVSIGNARFGRILEEAKRVPRREGFAVKGPRGGTLPWSRFSLKLFPRVAETVVGNVAEKYAHNMLANHEAVTLDDFAYDNFGSGGVHHDEELGDTGLYVLSLEPRATDTTRPSRYILGREVEFSDEFEAELAAGRSPAGMPTSARKDDLDVYMQDFSATGSPVYRVYTRGTWAVFTYKKKPDSPFNGLQKFKWGSSAVARAKAQAKIDEKSVKGNYVVVGSDSWV</sequence>
<organism evidence="2 3">
    <name type="scientific">Aureococcus anophagefferens</name>
    <name type="common">Harmful bloom alga</name>
    <dbReference type="NCBI Taxonomy" id="44056"/>
    <lineage>
        <taxon>Eukaryota</taxon>
        <taxon>Sar</taxon>
        <taxon>Stramenopiles</taxon>
        <taxon>Ochrophyta</taxon>
        <taxon>Pelagophyceae</taxon>
        <taxon>Pelagomonadales</taxon>
        <taxon>Pelagomonadaceae</taxon>
        <taxon>Aureococcus</taxon>
    </lineage>
</organism>
<reference evidence="2 3" key="1">
    <citation type="submission" date="2024-03" db="EMBL/GenBank/DDBJ databases">
        <title>Aureococcus anophagefferens CCMP1851 and Kratosvirus quantuckense: Draft genome of a second virus-susceptible host strain in the model system.</title>
        <authorList>
            <person name="Chase E."/>
            <person name="Truchon A.R."/>
            <person name="Schepens W."/>
            <person name="Wilhelm S.W."/>
        </authorList>
    </citation>
    <scope>NUCLEOTIDE SEQUENCE [LARGE SCALE GENOMIC DNA]</scope>
    <source>
        <strain evidence="2 3">CCMP1851</strain>
    </source>
</reference>
<proteinExistence type="predicted"/>
<keyword evidence="2" id="KW-0418">Kinase</keyword>
<accession>A0ABR1GGH8</accession>
<feature type="region of interest" description="Disordered" evidence="1">
    <location>
        <begin position="1"/>
        <end position="20"/>
    </location>
</feature>
<dbReference type="GO" id="GO:0016301">
    <property type="term" value="F:kinase activity"/>
    <property type="evidence" value="ECO:0007669"/>
    <property type="project" value="UniProtKB-KW"/>
</dbReference>
<gene>
    <name evidence="2" type="ORF">SO694_0043500</name>
</gene>
<evidence type="ECO:0000313" key="2">
    <source>
        <dbReference type="EMBL" id="KAK7254971.1"/>
    </source>
</evidence>
<evidence type="ECO:0000256" key="1">
    <source>
        <dbReference type="SAM" id="MobiDB-lite"/>
    </source>
</evidence>
<comment type="caution">
    <text evidence="2">The sequence shown here is derived from an EMBL/GenBank/DDBJ whole genome shotgun (WGS) entry which is preliminary data.</text>
</comment>
<dbReference type="Proteomes" id="UP001363151">
    <property type="component" value="Unassembled WGS sequence"/>
</dbReference>
<dbReference type="EMBL" id="JBBJCI010000007">
    <property type="protein sequence ID" value="KAK7254971.1"/>
    <property type="molecule type" value="Genomic_DNA"/>
</dbReference>
<feature type="region of interest" description="Disordered" evidence="1">
    <location>
        <begin position="28"/>
        <end position="49"/>
    </location>
</feature>
<feature type="compositionally biased region" description="Basic and acidic residues" evidence="1">
    <location>
        <begin position="28"/>
        <end position="38"/>
    </location>
</feature>
<keyword evidence="2" id="KW-0808">Transferase</keyword>
<keyword evidence="3" id="KW-1185">Reference proteome</keyword>
<evidence type="ECO:0000313" key="3">
    <source>
        <dbReference type="Proteomes" id="UP001363151"/>
    </source>
</evidence>